<keyword evidence="3" id="KW-1185">Reference proteome</keyword>
<protein>
    <submittedName>
        <fullName evidence="2">Uncharacterized protein</fullName>
    </submittedName>
</protein>
<dbReference type="EMBL" id="JABAYA010000009">
    <property type="protein sequence ID" value="KAF7731540.1"/>
    <property type="molecule type" value="Genomic_DNA"/>
</dbReference>
<reference evidence="2" key="1">
    <citation type="submission" date="2020-01" db="EMBL/GenBank/DDBJ databases">
        <title>Genome Sequencing of Three Apophysomyces-Like Fungal Strains Confirms a Novel Fungal Genus in the Mucoromycota with divergent Burkholderia-like Endosymbiotic Bacteria.</title>
        <authorList>
            <person name="Stajich J.E."/>
            <person name="Macias A.M."/>
            <person name="Carter-House D."/>
            <person name="Lovett B."/>
            <person name="Kasson L.R."/>
            <person name="Berry K."/>
            <person name="Grigoriev I."/>
            <person name="Chang Y."/>
            <person name="Spatafora J."/>
            <person name="Kasson M.T."/>
        </authorList>
    </citation>
    <scope>NUCLEOTIDE SEQUENCE</scope>
    <source>
        <strain evidence="2">NRRL A-21654</strain>
    </source>
</reference>
<keyword evidence="1" id="KW-0472">Membrane</keyword>
<proteinExistence type="predicted"/>
<accession>A0A8H7BYY7</accession>
<dbReference type="OrthoDB" id="10039566at2759"/>
<evidence type="ECO:0000313" key="3">
    <source>
        <dbReference type="Proteomes" id="UP000605846"/>
    </source>
</evidence>
<dbReference type="Proteomes" id="UP000605846">
    <property type="component" value="Unassembled WGS sequence"/>
</dbReference>
<gene>
    <name evidence="2" type="ORF">EC973_009304</name>
</gene>
<sequence length="229" mass="25466">MTEGNEPLPAPADDHYHPSRAQRFVEDGYYEEYTEKPAAPPRQRFYKKKKYWIICSIITVILIVVIVLLVLFVAFPKIAQSVMNNAGVNVEAAQITFTPPNNLHASVALLKRDQPADGNSTFYMSMKSKMTNTGPFSADIKFDNPIEVQYKGATLGYINLPGTHVSGGSGTLDAVTQFRIKDQEKFASFAREMLAVPKFTWTLKGQAEISAMTRTAKVDLNKDLVLDGK</sequence>
<feature type="transmembrane region" description="Helical" evidence="1">
    <location>
        <begin position="51"/>
        <end position="75"/>
    </location>
</feature>
<dbReference type="AlphaFoldDB" id="A0A8H7BYY7"/>
<keyword evidence="1" id="KW-0812">Transmembrane</keyword>
<dbReference type="Pfam" id="PF12505">
    <property type="entry name" value="DUF3712"/>
    <property type="match status" value="1"/>
</dbReference>
<comment type="caution">
    <text evidence="2">The sequence shown here is derived from an EMBL/GenBank/DDBJ whole genome shotgun (WGS) entry which is preliminary data.</text>
</comment>
<organism evidence="2 3">
    <name type="scientific">Apophysomyces ossiformis</name>
    <dbReference type="NCBI Taxonomy" id="679940"/>
    <lineage>
        <taxon>Eukaryota</taxon>
        <taxon>Fungi</taxon>
        <taxon>Fungi incertae sedis</taxon>
        <taxon>Mucoromycota</taxon>
        <taxon>Mucoromycotina</taxon>
        <taxon>Mucoromycetes</taxon>
        <taxon>Mucorales</taxon>
        <taxon>Mucorineae</taxon>
        <taxon>Mucoraceae</taxon>
        <taxon>Apophysomyces</taxon>
    </lineage>
</organism>
<evidence type="ECO:0000256" key="1">
    <source>
        <dbReference type="SAM" id="Phobius"/>
    </source>
</evidence>
<name>A0A8H7BYY7_9FUNG</name>
<dbReference type="GO" id="GO:0000329">
    <property type="term" value="C:fungal-type vacuole membrane"/>
    <property type="evidence" value="ECO:0007669"/>
    <property type="project" value="InterPro"/>
</dbReference>
<dbReference type="InterPro" id="IPR022185">
    <property type="entry name" value="DUF3712"/>
</dbReference>
<dbReference type="InterPro" id="IPR046368">
    <property type="entry name" value="Tag1"/>
</dbReference>
<evidence type="ECO:0000313" key="2">
    <source>
        <dbReference type="EMBL" id="KAF7731540.1"/>
    </source>
</evidence>
<keyword evidence="1" id="KW-1133">Transmembrane helix</keyword>
<dbReference type="PANTHER" id="PTHR35895">
    <property type="entry name" value="CHROMOSOME 16, WHOLE GENOME SHOTGUN SEQUENCE"/>
    <property type="match status" value="1"/>
</dbReference>
<dbReference type="PANTHER" id="PTHR35895:SF1">
    <property type="entry name" value="LIPID-BINDING SERUM GLYCOPROTEIN C-TERMINAL DOMAIN-CONTAINING PROTEIN"/>
    <property type="match status" value="1"/>
</dbReference>